<keyword evidence="1" id="KW-0813">Transport</keyword>
<evidence type="ECO:0000259" key="3">
    <source>
        <dbReference type="Pfam" id="PF07715"/>
    </source>
</evidence>
<comment type="similarity">
    <text evidence="1">Belongs to the TonB-dependent receptor family.</text>
</comment>
<dbReference type="EMBL" id="DMND01000209">
    <property type="protein sequence ID" value="HAN29078.1"/>
    <property type="molecule type" value="Genomic_DNA"/>
</dbReference>
<dbReference type="SUPFAM" id="SSF56935">
    <property type="entry name" value="Porins"/>
    <property type="match status" value="1"/>
</dbReference>
<keyword evidence="1" id="KW-0812">Transmembrane</keyword>
<name>A0A3C1KRE8_9GAMM</name>
<keyword evidence="4" id="KW-0675">Receptor</keyword>
<gene>
    <name evidence="4" type="ORF">DCP75_15435</name>
</gene>
<dbReference type="InterPro" id="IPR012910">
    <property type="entry name" value="Plug_dom"/>
</dbReference>
<keyword evidence="1" id="KW-1134">Transmembrane beta strand</keyword>
<dbReference type="Pfam" id="PF07715">
    <property type="entry name" value="Plug"/>
    <property type="match status" value="1"/>
</dbReference>
<comment type="caution">
    <text evidence="4">The sequence shown here is derived from an EMBL/GenBank/DDBJ whole genome shotgun (WGS) entry which is preliminary data.</text>
</comment>
<dbReference type="InterPro" id="IPR037066">
    <property type="entry name" value="Plug_dom_sf"/>
</dbReference>
<dbReference type="STRING" id="1121937.GCA_000423125_02861"/>
<accession>A0A3C1KRE8</accession>
<keyword evidence="2" id="KW-0732">Signal</keyword>
<dbReference type="PROSITE" id="PS52016">
    <property type="entry name" value="TONB_DEPENDENT_REC_3"/>
    <property type="match status" value="1"/>
</dbReference>
<dbReference type="Proteomes" id="UP000259273">
    <property type="component" value="Unassembled WGS sequence"/>
</dbReference>
<organism evidence="4 5">
    <name type="scientific">Haliea salexigens</name>
    <dbReference type="NCBI Taxonomy" id="287487"/>
    <lineage>
        <taxon>Bacteria</taxon>
        <taxon>Pseudomonadati</taxon>
        <taxon>Pseudomonadota</taxon>
        <taxon>Gammaproteobacteria</taxon>
        <taxon>Cellvibrionales</taxon>
        <taxon>Halieaceae</taxon>
        <taxon>Haliea</taxon>
    </lineage>
</organism>
<evidence type="ECO:0000313" key="4">
    <source>
        <dbReference type="EMBL" id="HAN29078.1"/>
    </source>
</evidence>
<feature type="signal peptide" evidence="2">
    <location>
        <begin position="1"/>
        <end position="23"/>
    </location>
</feature>
<comment type="subcellular location">
    <subcellularLocation>
        <location evidence="1">Cell outer membrane</location>
        <topology evidence="1">Multi-pass membrane protein</topology>
    </subcellularLocation>
</comment>
<protein>
    <submittedName>
        <fullName evidence="4">TonB-dependent receptor</fullName>
    </submittedName>
</protein>
<keyword evidence="1" id="KW-0472">Membrane</keyword>
<evidence type="ECO:0000256" key="2">
    <source>
        <dbReference type="SAM" id="SignalP"/>
    </source>
</evidence>
<evidence type="ECO:0000313" key="5">
    <source>
        <dbReference type="Proteomes" id="UP000259273"/>
    </source>
</evidence>
<reference evidence="4 5" key="1">
    <citation type="journal article" date="2018" name="Nat. Biotechnol.">
        <title>A standardized bacterial taxonomy based on genome phylogeny substantially revises the tree of life.</title>
        <authorList>
            <person name="Parks D.H."/>
            <person name="Chuvochina M."/>
            <person name="Waite D.W."/>
            <person name="Rinke C."/>
            <person name="Skarshewski A."/>
            <person name="Chaumeil P.A."/>
            <person name="Hugenholtz P."/>
        </authorList>
    </citation>
    <scope>NUCLEOTIDE SEQUENCE [LARGE SCALE GENOMIC DNA]</scope>
    <source>
        <strain evidence="4">UBA9158</strain>
    </source>
</reference>
<dbReference type="Gene3D" id="2.170.130.10">
    <property type="entry name" value="TonB-dependent receptor, plug domain"/>
    <property type="match status" value="1"/>
</dbReference>
<sequence length="423" mass="45460">MYSSLRKPLAIAVASVFSLPLYAQTAGGTAEPSSALLEEVIVTGTRVENRTSFDAMAPVDVVSEEALNSVASSELVDKLTHITPSFNVQRLPLNDGLIYVRPATLRGLSPDHTLVLVNGKRRHRSALLGFRGAQGADLAQIPSFAIKRIEVLRDGASAQYGSDAIAGVINLILDDTEGFSSYIQGSQYSEGDGDELQVGLRAGLNLADKGTLTGTLEYTDADPTSRSRQRPDAIVFQQENPGLQVPDPVQNWGQPERRALRVALNGDYALSGSAELYAFGTYGDGEGTSDFNWRNPESTSAYRPSPTAFPDFDLNDIFPAGFSPRFSQEDQDLSTVAGVRGDAGSQLTWDGSVSYGRNTIDYYIGNTINGSLGPASPTSFYAGSLIQSETNLNLDFVYSWELGALSGPANLAFGAERRREAYE</sequence>
<dbReference type="GO" id="GO:0009279">
    <property type="term" value="C:cell outer membrane"/>
    <property type="evidence" value="ECO:0007669"/>
    <property type="project" value="UniProtKB-SubCell"/>
</dbReference>
<dbReference type="PANTHER" id="PTHR47234">
    <property type="match status" value="1"/>
</dbReference>
<evidence type="ECO:0000256" key="1">
    <source>
        <dbReference type="PROSITE-ProRule" id="PRU01360"/>
    </source>
</evidence>
<feature type="non-terminal residue" evidence="4">
    <location>
        <position position="423"/>
    </location>
</feature>
<dbReference type="AlphaFoldDB" id="A0A3C1KRE8"/>
<proteinExistence type="inferred from homology"/>
<dbReference type="PANTHER" id="PTHR47234:SF3">
    <property type="entry name" value="SECRETIN_TONB SHORT N-TERMINAL DOMAIN-CONTAINING PROTEIN"/>
    <property type="match status" value="1"/>
</dbReference>
<feature type="chain" id="PRO_5017821299" evidence="2">
    <location>
        <begin position="24"/>
        <end position="423"/>
    </location>
</feature>
<dbReference type="InterPro" id="IPR039426">
    <property type="entry name" value="TonB-dep_rcpt-like"/>
</dbReference>
<feature type="domain" description="TonB-dependent receptor plug" evidence="3">
    <location>
        <begin position="54"/>
        <end position="168"/>
    </location>
</feature>
<keyword evidence="1" id="KW-0998">Cell outer membrane</keyword>